<sequence length="94" mass="11161">MKKENSFSRNHVRAVLLLVVLVLAFIYLFLYDFSRRVDHLMTDMTTEHLADVNDQSQTAVKNELTRVFEEVRYTADFLSETPELTEESRQRVYE</sequence>
<keyword evidence="1" id="KW-1133">Transmembrane helix</keyword>
<dbReference type="RefSeq" id="WP_006776144.1">
    <property type="nucleotide sequence ID" value="NZ_GG667771.1"/>
</dbReference>
<evidence type="ECO:0000313" key="2">
    <source>
        <dbReference type="EMBL" id="EFC96077.1"/>
    </source>
</evidence>
<evidence type="ECO:0000256" key="1">
    <source>
        <dbReference type="SAM" id="Phobius"/>
    </source>
</evidence>
<keyword evidence="1" id="KW-0812">Transmembrane</keyword>
<evidence type="ECO:0000313" key="3">
    <source>
        <dbReference type="Proteomes" id="UP000004968"/>
    </source>
</evidence>
<accession>D3AQ20</accession>
<feature type="transmembrane region" description="Helical" evidence="1">
    <location>
        <begin position="12"/>
        <end position="31"/>
    </location>
</feature>
<reference evidence="2 3" key="1">
    <citation type="submission" date="2010-01" db="EMBL/GenBank/DDBJ databases">
        <authorList>
            <person name="Weinstock G."/>
            <person name="Sodergren E."/>
            <person name="Clifton S."/>
            <person name="Fulton L."/>
            <person name="Fulton B."/>
            <person name="Courtney L."/>
            <person name="Fronick C."/>
            <person name="Harrison M."/>
            <person name="Strong C."/>
            <person name="Farmer C."/>
            <person name="Delahaunty K."/>
            <person name="Markovic C."/>
            <person name="Hall O."/>
            <person name="Minx P."/>
            <person name="Tomlinson C."/>
            <person name="Mitreva M."/>
            <person name="Nelson J."/>
            <person name="Hou S."/>
            <person name="Wollam A."/>
            <person name="Pepin K.H."/>
            <person name="Johnson M."/>
            <person name="Bhonagiri V."/>
            <person name="Nash W.E."/>
            <person name="Warren W."/>
            <person name="Chinwalla A."/>
            <person name="Mardis E.R."/>
            <person name="Wilson R.K."/>
        </authorList>
    </citation>
    <scope>NUCLEOTIDE SEQUENCE [LARGE SCALE GENOMIC DNA]</scope>
    <source>
        <strain evidence="2 3">DSM 13479</strain>
    </source>
</reference>
<dbReference type="GeneID" id="93150489"/>
<organism evidence="2 3">
    <name type="scientific">Hungatella hathewayi DSM 13479</name>
    <dbReference type="NCBI Taxonomy" id="566550"/>
    <lineage>
        <taxon>Bacteria</taxon>
        <taxon>Bacillati</taxon>
        <taxon>Bacillota</taxon>
        <taxon>Clostridia</taxon>
        <taxon>Lachnospirales</taxon>
        <taxon>Lachnospiraceae</taxon>
        <taxon>Hungatella</taxon>
    </lineage>
</organism>
<keyword evidence="1" id="KW-0472">Membrane</keyword>
<dbReference type="Proteomes" id="UP000004968">
    <property type="component" value="Unassembled WGS sequence"/>
</dbReference>
<proteinExistence type="predicted"/>
<dbReference type="EMBL" id="ACIO01000620">
    <property type="protein sequence ID" value="EFC96077.1"/>
    <property type="molecule type" value="Genomic_DNA"/>
</dbReference>
<protein>
    <submittedName>
        <fullName evidence="2">Uncharacterized protein</fullName>
    </submittedName>
</protein>
<dbReference type="HOGENOM" id="CLU_2382198_0_0_9"/>
<name>D3AQ20_9FIRM</name>
<dbReference type="AlphaFoldDB" id="D3AQ20"/>
<comment type="caution">
    <text evidence="2">The sequence shown here is derived from an EMBL/GenBank/DDBJ whole genome shotgun (WGS) entry which is preliminary data.</text>
</comment>
<gene>
    <name evidence="2" type="ORF">CLOSTHATH_05726</name>
</gene>